<evidence type="ECO:0000313" key="3">
    <source>
        <dbReference type="EMBL" id="KOC93132.1"/>
    </source>
</evidence>
<gene>
    <name evidence="2" type="ORF">NG42_08370</name>
    <name evidence="3" type="ORF">NG43_12225</name>
</gene>
<evidence type="ECO:0000313" key="2">
    <source>
        <dbReference type="EMBL" id="KOC90708.1"/>
    </source>
</evidence>
<dbReference type="Proteomes" id="UP000037088">
    <property type="component" value="Unassembled WGS sequence"/>
</dbReference>
<keyword evidence="5" id="KW-1185">Reference proteome</keyword>
<sequence length="305" mass="32191">MFNVTSGSGNRLPIDYPSDKIITNKLTQDSQELPPASQMGMAPSTSVTLTIDNSIPLKGLEPDFLEHQGIRIDADTEDCEEAANKATFKAKAFTAVTSGVTLATSVATTWATGTGAVVLAANAAAAALSFADLTCITHDVLDGKKPAAERSGALASGSDALISGIHFLAGKCGYSPEKSMEIAAYSGMAVRTSITSAPAVLANFIPATAPGFMTTVNRIMSTIKPAIDLNVNKWGTDNAMTSTRKQVLIAQKRQNEFVKLHGKALHRPVTESMATQTTAPVREAIGTQTETQLRKRSVHTPDNKQ</sequence>
<evidence type="ECO:0000256" key="1">
    <source>
        <dbReference type="SAM" id="MobiDB-lite"/>
    </source>
</evidence>
<protein>
    <submittedName>
        <fullName evidence="3">Uncharacterized protein</fullName>
    </submittedName>
</protein>
<name>A0A0L7TCN7_9GAMM</name>
<feature type="region of interest" description="Disordered" evidence="1">
    <location>
        <begin position="286"/>
        <end position="305"/>
    </location>
</feature>
<dbReference type="EMBL" id="JRXE01000009">
    <property type="protein sequence ID" value="KOC90708.1"/>
    <property type="molecule type" value="Genomic_DNA"/>
</dbReference>
<dbReference type="EMBL" id="JRXF01000017">
    <property type="protein sequence ID" value="KOC93132.1"/>
    <property type="molecule type" value="Genomic_DNA"/>
</dbReference>
<proteinExistence type="predicted"/>
<dbReference type="Proteomes" id="UP000036851">
    <property type="component" value="Unassembled WGS sequence"/>
</dbReference>
<evidence type="ECO:0000313" key="4">
    <source>
        <dbReference type="Proteomes" id="UP000036851"/>
    </source>
</evidence>
<comment type="caution">
    <text evidence="3">The sequence shown here is derived from an EMBL/GenBank/DDBJ whole genome shotgun (WGS) entry which is preliminary data.</text>
</comment>
<dbReference type="PATRIC" id="fig|1560201.3.peg.1780"/>
<dbReference type="AlphaFoldDB" id="A0A0L7TCN7"/>
<organism evidence="3 4">
    <name type="scientific">Winslowiella iniecta</name>
    <dbReference type="NCBI Taxonomy" id="1560201"/>
    <lineage>
        <taxon>Bacteria</taxon>
        <taxon>Pseudomonadati</taxon>
        <taxon>Pseudomonadota</taxon>
        <taxon>Gammaproteobacteria</taxon>
        <taxon>Enterobacterales</taxon>
        <taxon>Erwiniaceae</taxon>
        <taxon>Winslowiella</taxon>
    </lineage>
</organism>
<evidence type="ECO:0000313" key="5">
    <source>
        <dbReference type="Proteomes" id="UP000037088"/>
    </source>
</evidence>
<dbReference type="RefSeq" id="WP_052898854.1">
    <property type="nucleotide sequence ID" value="NZ_JRXE01000009.1"/>
</dbReference>
<reference evidence="4 5" key="1">
    <citation type="journal article" date="2015" name="Int. J. Syst. Evol. Microbiol.">
        <title>Erwinia iniecta sp. nov., isolated from Russian wheat aphids (Diuraphis noxia).</title>
        <authorList>
            <person name="Campillo T."/>
            <person name="Luna E."/>
            <person name="Portier P."/>
            <person name="Fischer-Le Saux M."/>
            <person name="Lapitan N."/>
            <person name="Tisserat N.A."/>
            <person name="Leach J.E."/>
        </authorList>
    </citation>
    <scope>NUCLEOTIDE SEQUENCE [LARGE SCALE GENOMIC DNA]</scope>
    <source>
        <strain evidence="2 5">B120</strain>
        <strain evidence="3 4">B149</strain>
    </source>
</reference>
<accession>A0A0L7TCN7</accession>